<dbReference type="Pfam" id="PF13419">
    <property type="entry name" value="HAD_2"/>
    <property type="match status" value="1"/>
</dbReference>
<keyword evidence="1" id="KW-0378">Hydrolase</keyword>
<organism evidence="1 2">
    <name type="scientific">Candidatus Scatoplasma merdavium</name>
    <dbReference type="NCBI Taxonomy" id="2840932"/>
    <lineage>
        <taxon>Bacteria</taxon>
        <taxon>Bacillati</taxon>
        <taxon>Bacillota</taxon>
        <taxon>Bacilli</taxon>
        <taxon>Bacillales</taxon>
        <taxon>Candidatus Scatoplasma</taxon>
    </lineage>
</organism>
<gene>
    <name evidence="1" type="ORF">IAC78_04330</name>
</gene>
<feature type="non-terminal residue" evidence="1">
    <location>
        <position position="124"/>
    </location>
</feature>
<proteinExistence type="predicted"/>
<accession>A0A9D9D9Y0</accession>
<dbReference type="Gene3D" id="3.40.50.1000">
    <property type="entry name" value="HAD superfamily/HAD-like"/>
    <property type="match status" value="1"/>
</dbReference>
<evidence type="ECO:0000313" key="2">
    <source>
        <dbReference type="Proteomes" id="UP000823629"/>
    </source>
</evidence>
<dbReference type="Proteomes" id="UP000823629">
    <property type="component" value="Unassembled WGS sequence"/>
</dbReference>
<dbReference type="AlphaFoldDB" id="A0A9D9D9Y0"/>
<dbReference type="InterPro" id="IPR036412">
    <property type="entry name" value="HAD-like_sf"/>
</dbReference>
<dbReference type="InterPro" id="IPR041492">
    <property type="entry name" value="HAD_2"/>
</dbReference>
<dbReference type="SUPFAM" id="SSF56784">
    <property type="entry name" value="HAD-like"/>
    <property type="match status" value="1"/>
</dbReference>
<protein>
    <submittedName>
        <fullName evidence="1">HAD family hydrolase</fullName>
    </submittedName>
</protein>
<sequence length="124" mass="14592">MIKLVAFDFDGTLANTLGLFNKSFEYVFNKMQNTGLPEDFLRHFSACEERVCSYYFPNETERAFSYYLEAYTKNFKEMLPSIDPRFERIFKKIKDNNSHLVILTGRSKETLNTVSYTHLTLPTM</sequence>
<comment type="caution">
    <text evidence="1">The sequence shown here is derived from an EMBL/GenBank/DDBJ whole genome shotgun (WGS) entry which is preliminary data.</text>
</comment>
<reference evidence="1" key="2">
    <citation type="journal article" date="2021" name="PeerJ">
        <title>Extensive microbial diversity within the chicken gut microbiome revealed by metagenomics and culture.</title>
        <authorList>
            <person name="Gilroy R."/>
            <person name="Ravi A."/>
            <person name="Getino M."/>
            <person name="Pursley I."/>
            <person name="Horton D.L."/>
            <person name="Alikhan N.F."/>
            <person name="Baker D."/>
            <person name="Gharbi K."/>
            <person name="Hall N."/>
            <person name="Watson M."/>
            <person name="Adriaenssens E.M."/>
            <person name="Foster-Nyarko E."/>
            <person name="Jarju S."/>
            <person name="Secka A."/>
            <person name="Antonio M."/>
            <person name="Oren A."/>
            <person name="Chaudhuri R.R."/>
            <person name="La Ragione R."/>
            <person name="Hildebrand F."/>
            <person name="Pallen M.J."/>
        </authorList>
    </citation>
    <scope>NUCLEOTIDE SEQUENCE</scope>
    <source>
        <strain evidence="1">1748</strain>
    </source>
</reference>
<dbReference type="Gene3D" id="1.10.150.240">
    <property type="entry name" value="Putative phosphatase, domain 2"/>
    <property type="match status" value="1"/>
</dbReference>
<dbReference type="InterPro" id="IPR023198">
    <property type="entry name" value="PGP-like_dom2"/>
</dbReference>
<dbReference type="EMBL" id="JADING010000127">
    <property type="protein sequence ID" value="MBO8414675.1"/>
    <property type="molecule type" value="Genomic_DNA"/>
</dbReference>
<dbReference type="InterPro" id="IPR023214">
    <property type="entry name" value="HAD_sf"/>
</dbReference>
<reference evidence="1" key="1">
    <citation type="submission" date="2020-10" db="EMBL/GenBank/DDBJ databases">
        <authorList>
            <person name="Gilroy R."/>
        </authorList>
    </citation>
    <scope>NUCLEOTIDE SEQUENCE</scope>
    <source>
        <strain evidence="1">1748</strain>
    </source>
</reference>
<dbReference type="GO" id="GO:0016787">
    <property type="term" value="F:hydrolase activity"/>
    <property type="evidence" value="ECO:0007669"/>
    <property type="project" value="UniProtKB-KW"/>
</dbReference>
<evidence type="ECO:0000313" key="1">
    <source>
        <dbReference type="EMBL" id="MBO8414675.1"/>
    </source>
</evidence>
<name>A0A9D9D9Y0_9BACL</name>